<proteinExistence type="predicted"/>
<dbReference type="RefSeq" id="WP_378019217.1">
    <property type="nucleotide sequence ID" value="NZ_JBHSKG010000001.1"/>
</dbReference>
<dbReference type="InterPro" id="IPR018973">
    <property type="entry name" value="MZB"/>
</dbReference>
<keyword evidence="3" id="KW-1185">Reference proteome</keyword>
<name>A0ABV9Z8Y1_9PSEU</name>
<dbReference type="Pfam" id="PF09369">
    <property type="entry name" value="MZB"/>
    <property type="match status" value="1"/>
</dbReference>
<dbReference type="EMBL" id="JBHSKG010000001">
    <property type="protein sequence ID" value="MFC5136996.1"/>
    <property type="molecule type" value="Genomic_DNA"/>
</dbReference>
<comment type="caution">
    <text evidence="2">The sequence shown here is derived from an EMBL/GenBank/DDBJ whole genome shotgun (WGS) entry which is preliminary data.</text>
</comment>
<feature type="domain" description="MrfA-like Zn-binding" evidence="1">
    <location>
        <begin position="460"/>
        <end position="556"/>
    </location>
</feature>
<reference evidence="3" key="1">
    <citation type="journal article" date="2019" name="Int. J. Syst. Evol. Microbiol.">
        <title>The Global Catalogue of Microorganisms (GCM) 10K type strain sequencing project: providing services to taxonomists for standard genome sequencing and annotation.</title>
        <authorList>
            <consortium name="The Broad Institute Genomics Platform"/>
            <consortium name="The Broad Institute Genome Sequencing Center for Infectious Disease"/>
            <person name="Wu L."/>
            <person name="Ma J."/>
        </authorList>
    </citation>
    <scope>NUCLEOTIDE SEQUENCE [LARGE SCALE GENOMIC DNA]</scope>
    <source>
        <strain evidence="3">XZYJ18</strain>
    </source>
</reference>
<gene>
    <name evidence="2" type="primary">drmB</name>
    <name evidence="2" type="ORF">ACFPK1_02025</name>
</gene>
<organism evidence="2 3">
    <name type="scientific">Actinomycetospora rhizophila</name>
    <dbReference type="NCBI Taxonomy" id="1416876"/>
    <lineage>
        <taxon>Bacteria</taxon>
        <taxon>Bacillati</taxon>
        <taxon>Actinomycetota</taxon>
        <taxon>Actinomycetes</taxon>
        <taxon>Pseudonocardiales</taxon>
        <taxon>Pseudonocardiaceae</taxon>
        <taxon>Actinomycetospora</taxon>
    </lineage>
</organism>
<protein>
    <submittedName>
        <fullName evidence="2">DrmB family protein</fullName>
    </submittedName>
</protein>
<evidence type="ECO:0000313" key="2">
    <source>
        <dbReference type="EMBL" id="MFC5136996.1"/>
    </source>
</evidence>
<evidence type="ECO:0000313" key="3">
    <source>
        <dbReference type="Proteomes" id="UP001596175"/>
    </source>
</evidence>
<dbReference type="NCBIfam" id="NF038324">
    <property type="entry name" value="DrmB_fam"/>
    <property type="match status" value="1"/>
</dbReference>
<dbReference type="Proteomes" id="UP001596175">
    <property type="component" value="Unassembled WGS sequence"/>
</dbReference>
<evidence type="ECO:0000259" key="1">
    <source>
        <dbReference type="Pfam" id="PF09369"/>
    </source>
</evidence>
<sequence length="593" mass="64641">MADPVGRVRRGQLVTTYGVGAMIAAEERSFIVTAIDRWAVPQEPDLQEFRLQRRLKVAGFHRPPTPGEDERGGNGVHVRVFPEMYTCSGSEATGAVPCQYNLAEYKRFEPTKKNECSACYGSLTPSRFVVACENGHLDDFPYWQWVHRGRSGGDTAGGPHKLSFRSSGRTSALRSIVIGCSCGASASMEGSFGRGALREIGYSCRGGRPWLGRDSAEQGCDAMPRTLQRGSSSAWFAVMSSALSIPPFTEALHRAIGDRAEEWSALPDDMIGKVARKVPALDRYSVEDIVAAVRQREAYGEEEDVADIGSVLRQEEYRQLLHETATENGEFETEIASDERPIDGVEPAMLVTRLREVRALHGFTRVDPPAGAGDARVVPVSGDGRAPWLPAIEVIGEGVFLRLDPDRLEQWEQVRGPGSAHERAEVVRAAHERMQRDHGIDLSEFPSPVTSRLMLVHSIAHVVINEWSLQAGYPAASLRERIYVSDDMAGFLVYTATSDSAGSLGGLVELGRPEALRSSLESALQRASWCSADPLCLEAEASGADSLNLAACHACLLLPETSCEYNNTFLDRAMLVGTPQDPKAGYFAEVTEA</sequence>
<dbReference type="InterPro" id="IPR047721">
    <property type="entry name" value="DrmB"/>
</dbReference>
<accession>A0ABV9Z8Y1</accession>